<dbReference type="InterPro" id="IPR017451">
    <property type="entry name" value="F-box-assoc_interact_dom"/>
</dbReference>
<dbReference type="PANTHER" id="PTHR31111:SF129">
    <property type="entry name" value="F-BOX DOMAIN-CONTAINING PROTEIN"/>
    <property type="match status" value="1"/>
</dbReference>
<keyword evidence="2" id="KW-1185">Reference proteome</keyword>
<dbReference type="InterPro" id="IPR001810">
    <property type="entry name" value="F-box_dom"/>
</dbReference>
<dbReference type="Pfam" id="PF08268">
    <property type="entry name" value="FBA_3"/>
    <property type="match status" value="1"/>
</dbReference>
<dbReference type="Gene3D" id="1.20.1280.50">
    <property type="match status" value="1"/>
</dbReference>
<protein>
    <submittedName>
        <fullName evidence="3">F-box protein DOR</fullName>
    </submittedName>
</protein>
<dbReference type="NCBIfam" id="TIGR01640">
    <property type="entry name" value="F_box_assoc_1"/>
    <property type="match status" value="1"/>
</dbReference>
<evidence type="ECO:0000313" key="2">
    <source>
        <dbReference type="Proteomes" id="UP000504610"/>
    </source>
</evidence>
<name>A0A6J0NK35_RAPSA</name>
<sequence>MSRRVTRSTTTHDRNSLTLPVEVVTEILSRLPSKSIARCRCVCKLWSSVIRSQDFTDSFFTRSLARPPRLLFACEDHSEVHFFSSPQPENPPEDNSRVVATNHIARSPRYDKLFGCTNGFFCYGAKRILRGWNKQLFFTVICNPSTGQSLTLPRLNSKLCHRMESYLGYDPIAKQYKVLSVCDGREPHVCYGKEFHVLTLGTKKPSWRAVECCIPHYSSGEWVCISGVLYYIASEIRYSVESMVVCFDLRTEKFSSVWLYRRFGGAYSTSLTNYNGRLGFLMSSGDYDYVSGACKRFELWVLGDAAKHEWFKHVYVLPPFWKHVVEDRYYFAGMVGVDEIVLAPMFQYVPSYVIYYNVKSKTIRKVRIQGMEALQGKRLHTYLNYVENVKLL</sequence>
<dbReference type="CDD" id="cd22157">
    <property type="entry name" value="F-box_AtFBW1-like"/>
    <property type="match status" value="1"/>
</dbReference>
<organism evidence="2 3">
    <name type="scientific">Raphanus sativus</name>
    <name type="common">Radish</name>
    <name type="synonym">Raphanus raphanistrum var. sativus</name>
    <dbReference type="NCBI Taxonomy" id="3726"/>
    <lineage>
        <taxon>Eukaryota</taxon>
        <taxon>Viridiplantae</taxon>
        <taxon>Streptophyta</taxon>
        <taxon>Embryophyta</taxon>
        <taxon>Tracheophyta</taxon>
        <taxon>Spermatophyta</taxon>
        <taxon>Magnoliopsida</taxon>
        <taxon>eudicotyledons</taxon>
        <taxon>Gunneridae</taxon>
        <taxon>Pentapetalae</taxon>
        <taxon>rosids</taxon>
        <taxon>malvids</taxon>
        <taxon>Brassicales</taxon>
        <taxon>Brassicaceae</taxon>
        <taxon>Brassiceae</taxon>
        <taxon>Raphanus</taxon>
    </lineage>
</organism>
<feature type="domain" description="F-box" evidence="1">
    <location>
        <begin position="13"/>
        <end position="63"/>
    </location>
</feature>
<gene>
    <name evidence="3" type="primary">LOC108855588</name>
</gene>
<dbReference type="SUPFAM" id="SSF81383">
    <property type="entry name" value="F-box domain"/>
    <property type="match status" value="1"/>
</dbReference>
<dbReference type="Pfam" id="PF00646">
    <property type="entry name" value="F-box"/>
    <property type="match status" value="1"/>
</dbReference>
<accession>A0A6J0NK35</accession>
<dbReference type="GeneID" id="108855588"/>
<dbReference type="RefSeq" id="XP_018484944.1">
    <property type="nucleotide sequence ID" value="XM_018629442.2"/>
</dbReference>
<dbReference type="PANTHER" id="PTHR31111">
    <property type="entry name" value="BNAA05G37150D PROTEIN-RELATED"/>
    <property type="match status" value="1"/>
</dbReference>
<evidence type="ECO:0000313" key="3">
    <source>
        <dbReference type="RefSeq" id="XP_018484944.1"/>
    </source>
</evidence>
<dbReference type="InterPro" id="IPR036047">
    <property type="entry name" value="F-box-like_dom_sf"/>
</dbReference>
<dbReference type="Proteomes" id="UP000504610">
    <property type="component" value="Chromosome 4"/>
</dbReference>
<dbReference type="AlphaFoldDB" id="A0A6J0NK35"/>
<dbReference type="OrthoDB" id="687122at2759"/>
<dbReference type="PROSITE" id="PS50181">
    <property type="entry name" value="FBOX"/>
    <property type="match status" value="1"/>
</dbReference>
<dbReference type="SMART" id="SM00256">
    <property type="entry name" value="FBOX"/>
    <property type="match status" value="1"/>
</dbReference>
<reference evidence="3" key="2">
    <citation type="submission" date="2025-08" db="UniProtKB">
        <authorList>
            <consortium name="RefSeq"/>
        </authorList>
    </citation>
    <scope>IDENTIFICATION</scope>
    <source>
        <tissue evidence="3">Leaf</tissue>
    </source>
</reference>
<proteinExistence type="predicted"/>
<dbReference type="KEGG" id="rsz:108855588"/>
<reference evidence="2" key="1">
    <citation type="journal article" date="2019" name="Database">
        <title>The radish genome database (RadishGD): an integrated information resource for radish genomics.</title>
        <authorList>
            <person name="Yu H.J."/>
            <person name="Baek S."/>
            <person name="Lee Y.J."/>
            <person name="Cho A."/>
            <person name="Mun J.H."/>
        </authorList>
    </citation>
    <scope>NUCLEOTIDE SEQUENCE [LARGE SCALE GENOMIC DNA]</scope>
    <source>
        <strain evidence="2">cv. WK10039</strain>
    </source>
</reference>
<dbReference type="InterPro" id="IPR013187">
    <property type="entry name" value="F-box-assoc_dom_typ3"/>
</dbReference>
<evidence type="ECO:0000259" key="1">
    <source>
        <dbReference type="PROSITE" id="PS50181"/>
    </source>
</evidence>